<dbReference type="Pfam" id="PF01944">
    <property type="entry name" value="SpoIIM"/>
    <property type="match status" value="1"/>
</dbReference>
<feature type="transmembrane region" description="Helical" evidence="1">
    <location>
        <begin position="210"/>
        <end position="238"/>
    </location>
</feature>
<evidence type="ECO:0000313" key="2">
    <source>
        <dbReference type="EMBL" id="ANX00649.1"/>
    </source>
</evidence>
<feature type="transmembrane region" description="Helical" evidence="1">
    <location>
        <begin position="172"/>
        <end position="190"/>
    </location>
</feature>
<evidence type="ECO:0008006" key="4">
    <source>
        <dbReference type="Google" id="ProtNLM"/>
    </source>
</evidence>
<reference evidence="2 3" key="1">
    <citation type="submission" date="2016-02" db="EMBL/GenBank/DDBJ databases">
        <title>Comparison of Clostridium stercorarium subspecies using comparative genomics and transcriptomics.</title>
        <authorList>
            <person name="Schellenberg J."/>
            <person name="Thallinger G."/>
            <person name="Levin D.B."/>
            <person name="Zhang X."/>
            <person name="Alvare G."/>
            <person name="Fristensky B."/>
            <person name="Sparling R."/>
        </authorList>
    </citation>
    <scope>NUCLEOTIDE SEQUENCE [LARGE SCALE GENOMIC DNA]</scope>
    <source>
        <strain evidence="2 3">DSM 9219</strain>
    </source>
</reference>
<organism evidence="2 3">
    <name type="scientific">Thermoclostridium stercorarium subsp. leptospartum DSM 9219</name>
    <dbReference type="NCBI Taxonomy" id="1346611"/>
    <lineage>
        <taxon>Bacteria</taxon>
        <taxon>Bacillati</taxon>
        <taxon>Bacillota</taxon>
        <taxon>Clostridia</taxon>
        <taxon>Eubacteriales</taxon>
        <taxon>Oscillospiraceae</taxon>
        <taxon>Thermoclostridium</taxon>
    </lineage>
</organism>
<keyword evidence="1" id="KW-0812">Transmembrane</keyword>
<gene>
    <name evidence="2" type="ORF">CSTERLE_03105</name>
</gene>
<proteinExistence type="predicted"/>
<feature type="transmembrane region" description="Helical" evidence="1">
    <location>
        <begin position="289"/>
        <end position="307"/>
    </location>
</feature>
<dbReference type="PANTHER" id="PTHR35337">
    <property type="entry name" value="SLR1478 PROTEIN"/>
    <property type="match status" value="1"/>
</dbReference>
<dbReference type="AlphaFoldDB" id="A0A1B1YIP6"/>
<feature type="transmembrane region" description="Helical" evidence="1">
    <location>
        <begin position="106"/>
        <end position="127"/>
    </location>
</feature>
<accession>A0A1B1YIP6</accession>
<dbReference type="EMBL" id="CP014673">
    <property type="protein sequence ID" value="ANX00649.1"/>
    <property type="molecule type" value="Genomic_DNA"/>
</dbReference>
<feature type="transmembrane region" description="Helical" evidence="1">
    <location>
        <begin position="259"/>
        <end position="277"/>
    </location>
</feature>
<dbReference type="InterPro" id="IPR002798">
    <property type="entry name" value="SpoIIM-like"/>
</dbReference>
<dbReference type="RefSeq" id="WP_065820585.1">
    <property type="nucleotide sequence ID" value="NZ_CP014673.1"/>
</dbReference>
<dbReference type="PANTHER" id="PTHR35337:SF1">
    <property type="entry name" value="SLR1478 PROTEIN"/>
    <property type="match status" value="1"/>
</dbReference>
<dbReference type="Proteomes" id="UP000092931">
    <property type="component" value="Chromosome"/>
</dbReference>
<keyword evidence="1" id="KW-1133">Transmembrane helix</keyword>
<name>A0A1B1YIP6_THEST</name>
<sequence length="317" mass="34884">MKESLFIINHQKTWQELENILKEYNSGNKKTDGDTLHRLFHLYQTVCGHLSIARTRYGNTGTVDYLNNLVSRAHQAVYTSRLGSLQSVAHFLAKGFPALIKREYRAFLLSAGVFVFGFLFSFLTVLYWEDYALSFIPAEYVTAVRNLSGNTGNFNFAVASVAIFTNNIRVGIIAFALGITFGVGTVYVLAKNGMILGAMAAVSAKAGTDFVFWSLILPHGIPELFCIFVCGAAGLTTAKHMIFPGLHSRRKSFSAGGKKSLMMFLGTIPIFILAGLTERYITPLPVEPAYKYAAALVWLIVLTGYIFSGKKSILSAK</sequence>
<evidence type="ECO:0000256" key="1">
    <source>
        <dbReference type="SAM" id="Phobius"/>
    </source>
</evidence>
<evidence type="ECO:0000313" key="3">
    <source>
        <dbReference type="Proteomes" id="UP000092931"/>
    </source>
</evidence>
<keyword evidence="1" id="KW-0472">Membrane</keyword>
<protein>
    <recommendedName>
        <fullName evidence="4">Stage II sporulation protein M</fullName>
    </recommendedName>
</protein>